<keyword evidence="4" id="KW-0689">Ribosomal protein</keyword>
<dbReference type="GO" id="GO:0005840">
    <property type="term" value="C:ribosome"/>
    <property type="evidence" value="ECO:0007669"/>
    <property type="project" value="UniProtKB-KW"/>
</dbReference>
<accession>V3ZRU0</accession>
<dbReference type="AlphaFoldDB" id="V3ZRU0"/>
<evidence type="ECO:0000256" key="4">
    <source>
        <dbReference type="ARBA" id="ARBA00022980"/>
    </source>
</evidence>
<keyword evidence="8" id="KW-1185">Reference proteome</keyword>
<reference evidence="7 8" key="1">
    <citation type="journal article" date="2013" name="Nature">
        <title>Insights into bilaterian evolution from three spiralian genomes.</title>
        <authorList>
            <person name="Simakov O."/>
            <person name="Marletaz F."/>
            <person name="Cho S.J."/>
            <person name="Edsinger-Gonzales E."/>
            <person name="Havlak P."/>
            <person name="Hellsten U."/>
            <person name="Kuo D.H."/>
            <person name="Larsson T."/>
            <person name="Lv J."/>
            <person name="Arendt D."/>
            <person name="Savage R."/>
            <person name="Osoegawa K."/>
            <person name="de Jong P."/>
            <person name="Grimwood J."/>
            <person name="Chapman J.A."/>
            <person name="Shapiro H."/>
            <person name="Aerts A."/>
            <person name="Otillar R.P."/>
            <person name="Terry A.Y."/>
            <person name="Boore J.L."/>
            <person name="Grigoriev I.V."/>
            <person name="Lindberg D.R."/>
            <person name="Seaver E.C."/>
            <person name="Weisblat D.A."/>
            <person name="Putnam N.H."/>
            <person name="Rokhsar D.S."/>
        </authorList>
    </citation>
    <scope>NUCLEOTIDE SEQUENCE [LARGE SCALE GENOMIC DNA]</scope>
</reference>
<comment type="subcellular location">
    <subcellularLocation>
        <location evidence="1">Mitochondrion</location>
    </subcellularLocation>
</comment>
<dbReference type="KEGG" id="lgi:LOTGIDRAFT_107145"/>
<dbReference type="Pfam" id="PF14955">
    <property type="entry name" value="MRP-S24"/>
    <property type="match status" value="1"/>
</dbReference>
<protein>
    <recommendedName>
        <fullName evidence="9">28S ribosomal protein S24, mitochondrial</fullName>
    </recommendedName>
</protein>
<dbReference type="EMBL" id="KB202953">
    <property type="protein sequence ID" value="ESO87062.1"/>
    <property type="molecule type" value="Genomic_DNA"/>
</dbReference>
<dbReference type="RefSeq" id="XP_009062016.1">
    <property type="nucleotide sequence ID" value="XM_009063768.1"/>
</dbReference>
<evidence type="ECO:0000256" key="6">
    <source>
        <dbReference type="ARBA" id="ARBA00023274"/>
    </source>
</evidence>
<dbReference type="GO" id="GO:1990904">
    <property type="term" value="C:ribonucleoprotein complex"/>
    <property type="evidence" value="ECO:0007669"/>
    <property type="project" value="UniProtKB-KW"/>
</dbReference>
<dbReference type="Proteomes" id="UP000030746">
    <property type="component" value="Unassembled WGS sequence"/>
</dbReference>
<evidence type="ECO:0000256" key="2">
    <source>
        <dbReference type="ARBA" id="ARBA00010761"/>
    </source>
</evidence>
<keyword evidence="3" id="KW-0809">Transit peptide</keyword>
<organism evidence="7 8">
    <name type="scientific">Lottia gigantea</name>
    <name type="common">Giant owl limpet</name>
    <dbReference type="NCBI Taxonomy" id="225164"/>
    <lineage>
        <taxon>Eukaryota</taxon>
        <taxon>Metazoa</taxon>
        <taxon>Spiralia</taxon>
        <taxon>Lophotrochozoa</taxon>
        <taxon>Mollusca</taxon>
        <taxon>Gastropoda</taxon>
        <taxon>Patellogastropoda</taxon>
        <taxon>Lottioidea</taxon>
        <taxon>Lottiidae</taxon>
        <taxon>Lottia</taxon>
    </lineage>
</organism>
<keyword evidence="6" id="KW-0687">Ribonucleoprotein</keyword>
<comment type="similarity">
    <text evidence="2">Belongs to the universal ribosomal protein uS3 family.</text>
</comment>
<keyword evidence="5" id="KW-0496">Mitochondrion</keyword>
<dbReference type="OMA" id="NTIRIAM"/>
<proteinExistence type="inferred from homology"/>
<dbReference type="GO" id="GO:0005739">
    <property type="term" value="C:mitochondrion"/>
    <property type="evidence" value="ECO:0007669"/>
    <property type="project" value="UniProtKB-SubCell"/>
</dbReference>
<dbReference type="CTD" id="20230184"/>
<dbReference type="STRING" id="225164.V3ZRU0"/>
<dbReference type="PANTHER" id="PTHR21244:SF1">
    <property type="entry name" value="SMALL RIBOSOMAL SUBUNIT PROTEIN US3M"/>
    <property type="match status" value="1"/>
</dbReference>
<gene>
    <name evidence="7" type="ORF">LOTGIDRAFT_107145</name>
</gene>
<evidence type="ECO:0008006" key="9">
    <source>
        <dbReference type="Google" id="ProtNLM"/>
    </source>
</evidence>
<evidence type="ECO:0000313" key="7">
    <source>
        <dbReference type="EMBL" id="ESO87062.1"/>
    </source>
</evidence>
<name>V3ZRU0_LOTGI</name>
<dbReference type="HOGENOM" id="CLU_134150_1_0_1"/>
<evidence type="ECO:0000256" key="3">
    <source>
        <dbReference type="ARBA" id="ARBA00022946"/>
    </source>
</evidence>
<sequence>LQRLLRRGFQTSACSYLNTKAGVPKPSKGKIETLNYEEGLPPYEIGVKKAWNSWNTTNLKDEGGASEILLDDMFIRKFMIGTWHNLIVSEITIKRRFNIITIGILLNRKFSPNQAYFLLGYTEELLSAWFKCPVKLEISTVKNAQRDMFYRNC</sequence>
<dbReference type="GO" id="GO:0006412">
    <property type="term" value="P:translation"/>
    <property type="evidence" value="ECO:0007669"/>
    <property type="project" value="TreeGrafter"/>
</dbReference>
<evidence type="ECO:0000313" key="8">
    <source>
        <dbReference type="Proteomes" id="UP000030746"/>
    </source>
</evidence>
<dbReference type="InterPro" id="IPR026146">
    <property type="entry name" value="Ribosomal_uS3m"/>
</dbReference>
<evidence type="ECO:0000256" key="1">
    <source>
        <dbReference type="ARBA" id="ARBA00004173"/>
    </source>
</evidence>
<dbReference type="OrthoDB" id="5950413at2759"/>
<evidence type="ECO:0000256" key="5">
    <source>
        <dbReference type="ARBA" id="ARBA00023128"/>
    </source>
</evidence>
<dbReference type="GeneID" id="20230184"/>
<dbReference type="PANTHER" id="PTHR21244">
    <property type="entry name" value="MITOCHONDRIAL 28S RIBOSOMAL PROTEIN S24"/>
    <property type="match status" value="1"/>
</dbReference>
<feature type="non-terminal residue" evidence="7">
    <location>
        <position position="1"/>
    </location>
</feature>